<gene>
    <name evidence="2" type="ORF">COV53_01550</name>
</gene>
<evidence type="ECO:0000313" key="3">
    <source>
        <dbReference type="Proteomes" id="UP000230707"/>
    </source>
</evidence>
<organism evidence="2 3">
    <name type="scientific">Candidatus Gottesmanbacteria bacterium CG11_big_fil_rev_8_21_14_0_20_37_11</name>
    <dbReference type="NCBI Taxonomy" id="1974575"/>
    <lineage>
        <taxon>Bacteria</taxon>
        <taxon>Candidatus Gottesmaniibacteriota</taxon>
    </lineage>
</organism>
<accession>A0A2H0NIL9</accession>
<protein>
    <submittedName>
        <fullName evidence="2">Uncharacterized protein</fullName>
    </submittedName>
</protein>
<keyword evidence="1" id="KW-0472">Membrane</keyword>
<keyword evidence="1" id="KW-1133">Transmembrane helix</keyword>
<feature type="transmembrane region" description="Helical" evidence="1">
    <location>
        <begin position="45"/>
        <end position="66"/>
    </location>
</feature>
<feature type="transmembrane region" description="Helical" evidence="1">
    <location>
        <begin position="142"/>
        <end position="165"/>
    </location>
</feature>
<name>A0A2H0NIL9_9BACT</name>
<proteinExistence type="predicted"/>
<evidence type="ECO:0000313" key="2">
    <source>
        <dbReference type="EMBL" id="PIR08721.1"/>
    </source>
</evidence>
<comment type="caution">
    <text evidence="2">The sequence shown here is derived from an EMBL/GenBank/DDBJ whole genome shotgun (WGS) entry which is preliminary data.</text>
</comment>
<evidence type="ECO:0000256" key="1">
    <source>
        <dbReference type="SAM" id="Phobius"/>
    </source>
</evidence>
<dbReference type="EMBL" id="PCWS01000031">
    <property type="protein sequence ID" value="PIR08721.1"/>
    <property type="molecule type" value="Genomic_DNA"/>
</dbReference>
<dbReference type="Proteomes" id="UP000230707">
    <property type="component" value="Unassembled WGS sequence"/>
</dbReference>
<dbReference type="AlphaFoldDB" id="A0A2H0NIL9"/>
<feature type="transmembrane region" description="Helical" evidence="1">
    <location>
        <begin position="20"/>
        <end position="39"/>
    </location>
</feature>
<reference evidence="2 3" key="1">
    <citation type="submission" date="2017-09" db="EMBL/GenBank/DDBJ databases">
        <title>Depth-based differentiation of microbial function through sediment-hosted aquifers and enrichment of novel symbionts in the deep terrestrial subsurface.</title>
        <authorList>
            <person name="Probst A.J."/>
            <person name="Ladd B."/>
            <person name="Jarett J.K."/>
            <person name="Geller-Mcgrath D.E."/>
            <person name="Sieber C.M."/>
            <person name="Emerson J.B."/>
            <person name="Anantharaman K."/>
            <person name="Thomas B.C."/>
            <person name="Malmstrom R."/>
            <person name="Stieglmeier M."/>
            <person name="Klingl A."/>
            <person name="Woyke T."/>
            <person name="Ryan C.M."/>
            <person name="Banfield J.F."/>
        </authorList>
    </citation>
    <scope>NUCLEOTIDE SEQUENCE [LARGE SCALE GENOMIC DNA]</scope>
    <source>
        <strain evidence="2">CG11_big_fil_rev_8_21_14_0_20_37_11</strain>
    </source>
</reference>
<keyword evidence="1" id="KW-0812">Transmembrane</keyword>
<sequence>MADNINPLEYHYETGIKLDYFILSANVALLGWTIVNTDWLPKGNIFIWLIGSFWILIVLSIICGVIRQLYNGMGFGLNHQFLHAGEMANIIERSALQGGDFIDQQTGKATSSEEFKKLATPHRKKEGKGKELYKKFGNRSVFFANFAFVLLVVALFLLAGIKIYALTI</sequence>